<protein>
    <submittedName>
        <fullName evidence="3">Uncharacterized protein</fullName>
    </submittedName>
</protein>
<keyword evidence="1" id="KW-0732">Signal</keyword>
<reference evidence="4 5" key="1">
    <citation type="submission" date="2019-08" db="EMBL/GenBank/DDBJ databases">
        <title>Draft genome sequences of two oriental melons (Cucumis melo L. var makuwa).</title>
        <authorList>
            <person name="Kwon S.-Y."/>
        </authorList>
    </citation>
    <scope>NUCLEOTIDE SEQUENCE [LARGE SCALE GENOMIC DNA]</scope>
    <source>
        <strain evidence="5">cv. Chang Bougi</strain>
        <strain evidence="4">cv. SW 3</strain>
        <tissue evidence="3">Leaf</tissue>
    </source>
</reference>
<dbReference type="EMBL" id="SSTE01022690">
    <property type="protein sequence ID" value="KAA0031837.1"/>
    <property type="molecule type" value="Genomic_DNA"/>
</dbReference>
<feature type="chain" id="PRO_5042722928" evidence="1">
    <location>
        <begin position="23"/>
        <end position="73"/>
    </location>
</feature>
<comment type="caution">
    <text evidence="3">The sequence shown here is derived from an EMBL/GenBank/DDBJ whole genome shotgun (WGS) entry which is preliminary data.</text>
</comment>
<evidence type="ECO:0000313" key="4">
    <source>
        <dbReference type="Proteomes" id="UP000321393"/>
    </source>
</evidence>
<dbReference type="Proteomes" id="UP000321393">
    <property type="component" value="Unassembled WGS sequence"/>
</dbReference>
<evidence type="ECO:0000256" key="1">
    <source>
        <dbReference type="SAM" id="SignalP"/>
    </source>
</evidence>
<proteinExistence type="predicted"/>
<evidence type="ECO:0000313" key="5">
    <source>
        <dbReference type="Proteomes" id="UP000321947"/>
    </source>
</evidence>
<gene>
    <name evidence="3" type="ORF">E5676_scaffold194G00970</name>
    <name evidence="2" type="ORF">E6C27_scaffold848G00870</name>
</gene>
<evidence type="ECO:0000313" key="2">
    <source>
        <dbReference type="EMBL" id="KAA0031837.1"/>
    </source>
</evidence>
<name>A0A5D3BBU7_CUCMM</name>
<dbReference type="AlphaFoldDB" id="A0A5D3BBU7"/>
<feature type="signal peptide" evidence="1">
    <location>
        <begin position="1"/>
        <end position="22"/>
    </location>
</feature>
<dbReference type="Proteomes" id="UP000321947">
    <property type="component" value="Unassembled WGS sequence"/>
</dbReference>
<evidence type="ECO:0000313" key="3">
    <source>
        <dbReference type="EMBL" id="TYJ97300.1"/>
    </source>
</evidence>
<accession>A0A5D3BBU7</accession>
<sequence length="73" mass="8340">MDYSKTRLALLLLLSFAIVTFARIIPHSENQEVAYTINDYPDPGANPRHDPFPPPPQQFEVSVVKVQHIRKNP</sequence>
<dbReference type="OrthoDB" id="10575519at2759"/>
<organism evidence="3 5">
    <name type="scientific">Cucumis melo var. makuwa</name>
    <name type="common">Oriental melon</name>
    <dbReference type="NCBI Taxonomy" id="1194695"/>
    <lineage>
        <taxon>Eukaryota</taxon>
        <taxon>Viridiplantae</taxon>
        <taxon>Streptophyta</taxon>
        <taxon>Embryophyta</taxon>
        <taxon>Tracheophyta</taxon>
        <taxon>Spermatophyta</taxon>
        <taxon>Magnoliopsida</taxon>
        <taxon>eudicotyledons</taxon>
        <taxon>Gunneridae</taxon>
        <taxon>Pentapetalae</taxon>
        <taxon>rosids</taxon>
        <taxon>fabids</taxon>
        <taxon>Cucurbitales</taxon>
        <taxon>Cucurbitaceae</taxon>
        <taxon>Benincaseae</taxon>
        <taxon>Cucumis</taxon>
    </lineage>
</organism>
<dbReference type="EMBL" id="SSTD01018933">
    <property type="protein sequence ID" value="TYJ97300.1"/>
    <property type="molecule type" value="Genomic_DNA"/>
</dbReference>